<accession>A0A3G6J655</accession>
<dbReference type="AlphaFoldDB" id="A0A3G6J655"/>
<dbReference type="PANTHER" id="PTHR10953">
    <property type="entry name" value="UBIQUITIN-ACTIVATING ENZYME E1"/>
    <property type="match status" value="1"/>
</dbReference>
<dbReference type="PROSITE" id="PS00380">
    <property type="entry name" value="RHODANESE_1"/>
    <property type="match status" value="1"/>
</dbReference>
<dbReference type="GO" id="GO:0016779">
    <property type="term" value="F:nucleotidyltransferase activity"/>
    <property type="evidence" value="ECO:0007669"/>
    <property type="project" value="UniProtKB-KW"/>
</dbReference>
<dbReference type="GO" id="GO:0042292">
    <property type="term" value="F:URM1 activating enzyme activity"/>
    <property type="evidence" value="ECO:0007669"/>
    <property type="project" value="TreeGrafter"/>
</dbReference>
<protein>
    <submittedName>
        <fullName evidence="3">Putative adenylyltransferase/sulfurtransferase MoeZ</fullName>
    </submittedName>
</protein>
<feature type="domain" description="Rhodanese" evidence="2">
    <location>
        <begin position="262"/>
        <end position="344"/>
    </location>
</feature>
<dbReference type="PROSITE" id="PS50206">
    <property type="entry name" value="RHODANESE_3"/>
    <property type="match status" value="1"/>
</dbReference>
<dbReference type="Gene3D" id="3.40.50.720">
    <property type="entry name" value="NAD(P)-binding Rossmann-like Domain"/>
    <property type="match status" value="1"/>
</dbReference>
<dbReference type="EMBL" id="CP033896">
    <property type="protein sequence ID" value="AZA13419.1"/>
    <property type="molecule type" value="Genomic_DNA"/>
</dbReference>
<dbReference type="Proteomes" id="UP000269019">
    <property type="component" value="Chromosome"/>
</dbReference>
<dbReference type="InterPro" id="IPR035985">
    <property type="entry name" value="Ubiquitin-activating_enz"/>
</dbReference>
<dbReference type="InterPro" id="IPR000594">
    <property type="entry name" value="ThiF_NAD_FAD-bd"/>
</dbReference>
<dbReference type="Pfam" id="PF00899">
    <property type="entry name" value="ThiF"/>
    <property type="match status" value="1"/>
</dbReference>
<dbReference type="GO" id="GO:0005737">
    <property type="term" value="C:cytoplasm"/>
    <property type="evidence" value="ECO:0007669"/>
    <property type="project" value="TreeGrafter"/>
</dbReference>
<organism evidence="3 4">
    <name type="scientific">Corynebacterium choanae</name>
    <dbReference type="NCBI Taxonomy" id="1862358"/>
    <lineage>
        <taxon>Bacteria</taxon>
        <taxon>Bacillati</taxon>
        <taxon>Actinomycetota</taxon>
        <taxon>Actinomycetes</taxon>
        <taxon>Mycobacteriales</taxon>
        <taxon>Corynebacteriaceae</taxon>
        <taxon>Corynebacterium</taxon>
    </lineage>
</organism>
<comment type="similarity">
    <text evidence="1">Belongs to the HesA/MoeB/ThiF family.</text>
</comment>
<keyword evidence="3" id="KW-0548">Nucleotidyltransferase</keyword>
<keyword evidence="4" id="KW-1185">Reference proteome</keyword>
<evidence type="ECO:0000256" key="1">
    <source>
        <dbReference type="ARBA" id="ARBA00009919"/>
    </source>
</evidence>
<keyword evidence="3" id="KW-0808">Transferase</keyword>
<dbReference type="Gene3D" id="3.40.250.10">
    <property type="entry name" value="Rhodanese-like domain"/>
    <property type="match status" value="1"/>
</dbReference>
<evidence type="ECO:0000313" key="3">
    <source>
        <dbReference type="EMBL" id="AZA13419.1"/>
    </source>
</evidence>
<gene>
    <name evidence="3" type="primary">moeZ</name>
    <name evidence="3" type="ORF">CCHOA_05070</name>
</gene>
<dbReference type="KEGG" id="ccho:CCHOA_05070"/>
<name>A0A3G6J655_9CORY</name>
<dbReference type="SMART" id="SM00450">
    <property type="entry name" value="RHOD"/>
    <property type="match status" value="1"/>
</dbReference>
<dbReference type="InterPro" id="IPR045886">
    <property type="entry name" value="ThiF/MoeB/HesA"/>
</dbReference>
<sequence>MSQRYIRQELLPGFGVAGQQALAQAHVVVIGAGGLGSPVLMYLAAAGVGRLTVIDDDVVDETNLQRQIIHHDDSVGLSKVASAKASIAKINPHCEVRIVNARFTFPEGMQWTEDADVIVDGSDNTDTRYVVSAIAARRQIPHVWAAILGYEAQLSVFRFGQVIYEDVFAQPPLPGDVPSCSQAGVLGPVVGIIGSAMALETIKLITGIGTPLIGKLAVFSSLDHTWETIPLCGDPSRHQQVATQPPRSSAGIPEVFDIDNCAALIDVRNSEEFTHHHLPGAIHVPLASIEHDPAAASANIPDGSVLYCAHGIRSQRAGVLLTLAGVQQLRSLAGGIHRYTQSENQ</sequence>
<evidence type="ECO:0000313" key="4">
    <source>
        <dbReference type="Proteomes" id="UP000269019"/>
    </source>
</evidence>
<dbReference type="SUPFAM" id="SSF52821">
    <property type="entry name" value="Rhodanese/Cell cycle control phosphatase"/>
    <property type="match status" value="1"/>
</dbReference>
<reference evidence="3 4" key="1">
    <citation type="submission" date="2018-11" db="EMBL/GenBank/DDBJ databases">
        <authorList>
            <person name="Kleinhagauer T."/>
            <person name="Glaeser S.P."/>
            <person name="Spergser J."/>
            <person name="Ruckert C."/>
            <person name="Kaempfer P."/>
            <person name="Busse H.-J."/>
        </authorList>
    </citation>
    <scope>NUCLEOTIDE SEQUENCE [LARGE SCALE GENOMIC DNA]</scope>
    <source>
        <strain evidence="3 4">200CH</strain>
    </source>
</reference>
<dbReference type="SUPFAM" id="SSF69572">
    <property type="entry name" value="Activating enzymes of the ubiquitin-like proteins"/>
    <property type="match status" value="1"/>
</dbReference>
<dbReference type="InterPro" id="IPR036873">
    <property type="entry name" value="Rhodanese-like_dom_sf"/>
</dbReference>
<evidence type="ECO:0000259" key="2">
    <source>
        <dbReference type="PROSITE" id="PS50206"/>
    </source>
</evidence>
<dbReference type="CDD" id="cd00757">
    <property type="entry name" value="ThiF_MoeB_HesA_family"/>
    <property type="match status" value="1"/>
</dbReference>
<dbReference type="GO" id="GO:0004792">
    <property type="term" value="F:thiosulfate-cyanide sulfurtransferase activity"/>
    <property type="evidence" value="ECO:0007669"/>
    <property type="project" value="InterPro"/>
</dbReference>
<dbReference type="PANTHER" id="PTHR10953:SF102">
    <property type="entry name" value="ADENYLYLTRANSFERASE AND SULFURTRANSFERASE MOCS3"/>
    <property type="match status" value="1"/>
</dbReference>
<dbReference type="OrthoDB" id="9804286at2"/>
<dbReference type="CDD" id="cd00158">
    <property type="entry name" value="RHOD"/>
    <property type="match status" value="1"/>
</dbReference>
<dbReference type="InterPro" id="IPR001763">
    <property type="entry name" value="Rhodanese-like_dom"/>
</dbReference>
<dbReference type="FunFam" id="3.40.50.720:FF:000080">
    <property type="entry name" value="Thiazole biosynthesis adenylyltransferase ThiF"/>
    <property type="match status" value="1"/>
</dbReference>
<dbReference type="Pfam" id="PF00581">
    <property type="entry name" value="Rhodanese"/>
    <property type="match status" value="1"/>
</dbReference>
<dbReference type="RefSeq" id="WP_123927488.1">
    <property type="nucleotide sequence ID" value="NZ_CP033896.1"/>
</dbReference>
<dbReference type="InterPro" id="IPR001307">
    <property type="entry name" value="Thiosulphate_STrfase_CS"/>
</dbReference>
<proteinExistence type="inferred from homology"/>